<keyword evidence="3" id="KW-1185">Reference proteome</keyword>
<dbReference type="Gene3D" id="1.10.260.40">
    <property type="entry name" value="lambda repressor-like DNA-binding domains"/>
    <property type="match status" value="1"/>
</dbReference>
<name>A0A021VX91_9CELL</name>
<dbReference type="AlphaFoldDB" id="A0A021VX91"/>
<dbReference type="InterPro" id="IPR010982">
    <property type="entry name" value="Lambda_DNA-bd_dom_sf"/>
</dbReference>
<proteinExistence type="predicted"/>
<feature type="domain" description="HTH cro/C1-type" evidence="1">
    <location>
        <begin position="3"/>
        <end position="51"/>
    </location>
</feature>
<sequence length="62" mass="6491">MARKRITQATIAEALGKTQQSVSLRVNGRVPITVDDLHTIALVLDVPVADLLGAPARAEAAS</sequence>
<comment type="caution">
    <text evidence="2">The sequence shown here is derived from an EMBL/GenBank/DDBJ whole genome shotgun (WGS) entry which is preliminary data.</text>
</comment>
<accession>A0A021VX91</accession>
<evidence type="ECO:0000313" key="3">
    <source>
        <dbReference type="Proteomes" id="UP000019753"/>
    </source>
</evidence>
<reference evidence="2 3" key="1">
    <citation type="submission" date="2014-01" db="EMBL/GenBank/DDBJ databases">
        <title>Actinotalea ferrariae CF5-4.</title>
        <authorList>
            <person name="Chen F."/>
            <person name="Li Y."/>
            <person name="Wang G."/>
        </authorList>
    </citation>
    <scope>NUCLEOTIDE SEQUENCE [LARGE SCALE GENOMIC DNA]</scope>
    <source>
        <strain evidence="2 3">CF5-4</strain>
    </source>
</reference>
<dbReference type="InterPro" id="IPR001387">
    <property type="entry name" value="Cro/C1-type_HTH"/>
</dbReference>
<protein>
    <submittedName>
        <fullName evidence="2">DNA-binding protein</fullName>
    </submittedName>
</protein>
<dbReference type="PROSITE" id="PS50943">
    <property type="entry name" value="HTH_CROC1"/>
    <property type="match status" value="1"/>
</dbReference>
<evidence type="ECO:0000259" key="1">
    <source>
        <dbReference type="PROSITE" id="PS50943"/>
    </source>
</evidence>
<evidence type="ECO:0000313" key="2">
    <source>
        <dbReference type="EMBL" id="EYR64640.1"/>
    </source>
</evidence>
<dbReference type="CDD" id="cd00093">
    <property type="entry name" value="HTH_XRE"/>
    <property type="match status" value="1"/>
</dbReference>
<dbReference type="Proteomes" id="UP000019753">
    <property type="component" value="Unassembled WGS sequence"/>
</dbReference>
<keyword evidence="2" id="KW-0238">DNA-binding</keyword>
<gene>
    <name evidence="2" type="ORF">N866_07000</name>
</gene>
<dbReference type="GO" id="GO:0003677">
    <property type="term" value="F:DNA binding"/>
    <property type="evidence" value="ECO:0007669"/>
    <property type="project" value="UniProtKB-KW"/>
</dbReference>
<dbReference type="Pfam" id="PF01381">
    <property type="entry name" value="HTH_3"/>
    <property type="match status" value="1"/>
</dbReference>
<organism evidence="2 3">
    <name type="scientific">Actinotalea ferrariae CF5-4</name>
    <dbReference type="NCBI Taxonomy" id="948458"/>
    <lineage>
        <taxon>Bacteria</taxon>
        <taxon>Bacillati</taxon>
        <taxon>Actinomycetota</taxon>
        <taxon>Actinomycetes</taxon>
        <taxon>Micrococcales</taxon>
        <taxon>Cellulomonadaceae</taxon>
        <taxon>Actinotalea</taxon>
    </lineage>
</organism>
<dbReference type="EMBL" id="AXCW01000022">
    <property type="protein sequence ID" value="EYR64640.1"/>
    <property type="molecule type" value="Genomic_DNA"/>
</dbReference>
<dbReference type="SUPFAM" id="SSF47413">
    <property type="entry name" value="lambda repressor-like DNA-binding domains"/>
    <property type="match status" value="1"/>
</dbReference>